<evidence type="ECO:0000313" key="3">
    <source>
        <dbReference type="Proteomes" id="UP000030151"/>
    </source>
</evidence>
<sequence>MNDGAPAPDRPTAKKLPFKATALRKAALLNVGTIADKKGSENDGLDLFRRSKEMEPLIAADHERRIKKQRQEYTRRRSAESSAKRVLDAHTEKDVVAEAESGKPPQEPQNSTPVTSELAAEDELSARLLIHSSESAMPPVSIRARLDSTPSANPRLHIDHMPDLSSSTRVTRFHPNRARCGSPCDDALTLSRLSRAFFISNDEANIQIAPAPTTQRGNLEPESSFIAGDENDEFAKYIHKAEEQRAQEQALLGPDQAAAPEIIDILVTSNVPDTKPCCFKFLFNKQLQLARNTWLALQKAKGALLSVLDSICDMTIHITIY</sequence>
<protein>
    <submittedName>
        <fullName evidence="2">Uncharacterized protein</fullName>
    </submittedName>
</protein>
<dbReference type="HOGENOM" id="CLU_866223_0_0_1"/>
<feature type="region of interest" description="Disordered" evidence="1">
    <location>
        <begin position="54"/>
        <end position="115"/>
    </location>
</feature>
<comment type="caution">
    <text evidence="2">The sequence shown here is derived from an EMBL/GenBank/DDBJ whole genome shotgun (WGS) entry which is preliminary data.</text>
</comment>
<feature type="compositionally biased region" description="Basic and acidic residues" evidence="1">
    <location>
        <begin position="54"/>
        <end position="96"/>
    </location>
</feature>
<dbReference type="Proteomes" id="UP000030151">
    <property type="component" value="Unassembled WGS sequence"/>
</dbReference>
<organism evidence="2 3">
    <name type="scientific">Metarhizium robertsii</name>
    <dbReference type="NCBI Taxonomy" id="568076"/>
    <lineage>
        <taxon>Eukaryota</taxon>
        <taxon>Fungi</taxon>
        <taxon>Dikarya</taxon>
        <taxon>Ascomycota</taxon>
        <taxon>Pezizomycotina</taxon>
        <taxon>Sordariomycetes</taxon>
        <taxon>Hypocreomycetidae</taxon>
        <taxon>Hypocreales</taxon>
        <taxon>Clavicipitaceae</taxon>
        <taxon>Metarhizium</taxon>
    </lineage>
</organism>
<proteinExistence type="predicted"/>
<dbReference type="AlphaFoldDB" id="A0A014N5M0"/>
<name>A0A014N5M0_9HYPO</name>
<evidence type="ECO:0000313" key="2">
    <source>
        <dbReference type="EMBL" id="EXU94968.1"/>
    </source>
</evidence>
<gene>
    <name evidence="2" type="ORF">X797_011947</name>
</gene>
<evidence type="ECO:0000256" key="1">
    <source>
        <dbReference type="SAM" id="MobiDB-lite"/>
    </source>
</evidence>
<accession>A0A014N5M0</accession>
<reference evidence="2 3" key="1">
    <citation type="submission" date="2014-02" db="EMBL/GenBank/DDBJ databases">
        <title>The genome sequence of the entomopathogenic fungus Metarhizium robertsii ARSEF 2575.</title>
        <authorList>
            <person name="Giuliano Garisto Donzelli B."/>
            <person name="Roe B.A."/>
            <person name="Macmil S.L."/>
            <person name="Krasnoff S.B."/>
            <person name="Gibson D.M."/>
        </authorList>
    </citation>
    <scope>NUCLEOTIDE SEQUENCE [LARGE SCALE GENOMIC DNA]</scope>
    <source>
        <strain evidence="2 3">ARSEF 2575</strain>
    </source>
</reference>
<dbReference type="EMBL" id="JELW01000119">
    <property type="protein sequence ID" value="EXU94968.1"/>
    <property type="molecule type" value="Genomic_DNA"/>
</dbReference>